<dbReference type="FunFam" id="3.30.1490.20:FF:000010">
    <property type="entry name" value="Phosphoenolpyruvate synthase"/>
    <property type="match status" value="1"/>
</dbReference>
<feature type="domain" description="PEP-utilising enzyme C-terminal" evidence="18">
    <location>
        <begin position="484"/>
        <end position="771"/>
    </location>
</feature>
<dbReference type="SUPFAM" id="SSF52009">
    <property type="entry name" value="Phosphohistidine domain"/>
    <property type="match status" value="1"/>
</dbReference>
<evidence type="ECO:0000256" key="10">
    <source>
        <dbReference type="ARBA" id="ARBA00022777"/>
    </source>
</evidence>
<evidence type="ECO:0000256" key="14">
    <source>
        <dbReference type="ARBA" id="ARBA00047700"/>
    </source>
</evidence>
<evidence type="ECO:0000256" key="3">
    <source>
        <dbReference type="ARBA" id="ARBA00004742"/>
    </source>
</evidence>
<feature type="domain" description="PEP-utilising enzyme mobile" evidence="16">
    <location>
        <begin position="382"/>
        <end position="453"/>
    </location>
</feature>
<keyword evidence="19" id="KW-0670">Pyruvate</keyword>
<dbReference type="InterPro" id="IPR015813">
    <property type="entry name" value="Pyrv/PenolPyrv_kinase-like_dom"/>
</dbReference>
<organism evidence="19 20">
    <name type="scientific">Candidatus Gottesmanbacteria bacterium RIFCSPHIGHO2_01_FULL_39_10</name>
    <dbReference type="NCBI Taxonomy" id="1798375"/>
    <lineage>
        <taxon>Bacteria</taxon>
        <taxon>Candidatus Gottesmaniibacteriota</taxon>
    </lineage>
</organism>
<dbReference type="GO" id="GO:0006094">
    <property type="term" value="P:gluconeogenesis"/>
    <property type="evidence" value="ECO:0007669"/>
    <property type="project" value="UniProtKB-UniPathway"/>
</dbReference>
<keyword evidence="9 15" id="KW-0547">Nucleotide-binding</keyword>
<evidence type="ECO:0000256" key="2">
    <source>
        <dbReference type="ARBA" id="ARBA00002988"/>
    </source>
</evidence>
<dbReference type="STRING" id="1798375.A2773_02965"/>
<dbReference type="GO" id="GO:0046872">
    <property type="term" value="F:metal ion binding"/>
    <property type="evidence" value="ECO:0007669"/>
    <property type="project" value="UniProtKB-KW"/>
</dbReference>
<sequence length="784" mass="87868">MPDKFIVWFDEVDKHDTPLVGGKGSNLGEMIQVGIPIPYGFILTVHAYDYFIEANNLKERISSHIKLVDYKDSDSLSRISGQIKKEILKSPIPRELGQKIIEYYFSLPQKARTKYKSSLKLSSLFKDPSVAIRSSATAEDLPGASFAGQQATFLDIRGEANLLDKVREAWASLFEPRAIFYRHEKKIDQFKVKIAVPVQLMVESDTSGVMFTIDPITSDKKKIIIEAIYGLGEFIVQGTVTPDHFEVDKKDMIILSRKISQQSKMLVKGKYDVKEEKVSEKKRGLQKISDEEVIKIAKLGSRIEKHYFFPQDIEWAIERGVVFIVQSRPVTTINANTAKQDSPDNLKIENLKLKILQGDPASPGMATGKVNILKSAKEIGKIQKGDILVTEQTNPDFVPAMKKASAIVTEKGGRTSHAAIVSRELGIPAVVGTENATKVLKNHEIITVNGSTGEIFKGGKTNSSVGRTYIPPPLKEMKPEEKNLKTATHVYVNLASVDRAVEVSKKNVDGVGLLRAEFMIADIGIHPKKLIKEKRQSIFINKLADKLHVFCQAFSPRPVVYRATDFKTNEYRNLIGGKEFEPVESNPMLGYRGAYRYMADPEVFDLELAAIKMVRNKLGFKNLHLMIPFVRTVHELTEVKKVVAASGLLRSDSFKLWMMVEIPSNVIILDKFCEVGIDGVSIGSNDLTMLILGTDRDNSEVASEFDERNDAVLWALERIIKTCHKYKVTSSICGQAPSDYPDLVEKLVSWGITSVSVNPDAVERTRQFIYNFEKRLVLHKKHHG</sequence>
<keyword evidence="7 15" id="KW-0808">Transferase</keyword>
<dbReference type="NCBIfam" id="TIGR01418">
    <property type="entry name" value="PEP_synth"/>
    <property type="match status" value="1"/>
</dbReference>
<keyword evidence="12 15" id="KW-0460">Magnesium</keyword>
<dbReference type="GO" id="GO:0005524">
    <property type="term" value="F:ATP binding"/>
    <property type="evidence" value="ECO:0007669"/>
    <property type="project" value="UniProtKB-KW"/>
</dbReference>
<comment type="pathway">
    <text evidence="3 15">Carbohydrate biosynthesis; gluconeogenesis.</text>
</comment>
<dbReference type="InterPro" id="IPR008279">
    <property type="entry name" value="PEP-util_enz_mobile_dom"/>
</dbReference>
<evidence type="ECO:0000256" key="15">
    <source>
        <dbReference type="PIRNR" id="PIRNR000854"/>
    </source>
</evidence>
<name>A0A1F5ZPR3_9BACT</name>
<comment type="catalytic activity">
    <reaction evidence="14 15">
        <text>pyruvate + ATP + H2O = phosphoenolpyruvate + AMP + phosphate + 2 H(+)</text>
        <dbReference type="Rhea" id="RHEA:11364"/>
        <dbReference type="ChEBI" id="CHEBI:15361"/>
        <dbReference type="ChEBI" id="CHEBI:15377"/>
        <dbReference type="ChEBI" id="CHEBI:15378"/>
        <dbReference type="ChEBI" id="CHEBI:30616"/>
        <dbReference type="ChEBI" id="CHEBI:43474"/>
        <dbReference type="ChEBI" id="CHEBI:58702"/>
        <dbReference type="ChEBI" id="CHEBI:456215"/>
        <dbReference type="EC" id="2.7.9.2"/>
    </reaction>
</comment>
<evidence type="ECO:0000256" key="9">
    <source>
        <dbReference type="ARBA" id="ARBA00022741"/>
    </source>
</evidence>
<dbReference type="Pfam" id="PF01326">
    <property type="entry name" value="PPDK_N"/>
    <property type="match status" value="1"/>
</dbReference>
<dbReference type="UniPathway" id="UPA00138"/>
<evidence type="ECO:0000256" key="8">
    <source>
        <dbReference type="ARBA" id="ARBA00022723"/>
    </source>
</evidence>
<dbReference type="PANTHER" id="PTHR43030">
    <property type="entry name" value="PHOSPHOENOLPYRUVATE SYNTHASE"/>
    <property type="match status" value="1"/>
</dbReference>
<evidence type="ECO:0000259" key="18">
    <source>
        <dbReference type="Pfam" id="PF02896"/>
    </source>
</evidence>
<evidence type="ECO:0000259" key="16">
    <source>
        <dbReference type="Pfam" id="PF00391"/>
    </source>
</evidence>
<dbReference type="InterPro" id="IPR018274">
    <property type="entry name" value="PEP_util_AS"/>
</dbReference>
<keyword evidence="8 15" id="KW-0479">Metal-binding</keyword>
<dbReference type="Gene3D" id="3.30.470.20">
    <property type="entry name" value="ATP-grasp fold, B domain"/>
    <property type="match status" value="1"/>
</dbReference>
<dbReference type="Proteomes" id="UP000177383">
    <property type="component" value="Unassembled WGS sequence"/>
</dbReference>
<evidence type="ECO:0000313" key="19">
    <source>
        <dbReference type="EMBL" id="OGG14373.1"/>
    </source>
</evidence>
<evidence type="ECO:0000256" key="1">
    <source>
        <dbReference type="ARBA" id="ARBA00001946"/>
    </source>
</evidence>
<dbReference type="InterPro" id="IPR013815">
    <property type="entry name" value="ATP_grasp_subdomain_1"/>
</dbReference>
<dbReference type="GO" id="GO:0008986">
    <property type="term" value="F:pyruvate, water dikinase activity"/>
    <property type="evidence" value="ECO:0007669"/>
    <property type="project" value="UniProtKB-EC"/>
</dbReference>
<evidence type="ECO:0000256" key="5">
    <source>
        <dbReference type="ARBA" id="ARBA00011996"/>
    </source>
</evidence>
<dbReference type="SUPFAM" id="SSF56059">
    <property type="entry name" value="Glutathione synthetase ATP-binding domain-like"/>
    <property type="match status" value="1"/>
</dbReference>
<feature type="domain" description="Pyruvate phosphate dikinase AMP/ATP-binding" evidence="17">
    <location>
        <begin position="18"/>
        <end position="341"/>
    </location>
</feature>
<comment type="cofactor">
    <cofactor evidence="1 15">
        <name>Mg(2+)</name>
        <dbReference type="ChEBI" id="CHEBI:18420"/>
    </cofactor>
</comment>
<gene>
    <name evidence="19" type="ORF">A2773_02965</name>
</gene>
<reference evidence="19 20" key="1">
    <citation type="journal article" date="2016" name="Nat. Commun.">
        <title>Thousands of microbial genomes shed light on interconnected biogeochemical processes in an aquifer system.</title>
        <authorList>
            <person name="Anantharaman K."/>
            <person name="Brown C.T."/>
            <person name="Hug L.A."/>
            <person name="Sharon I."/>
            <person name="Castelle C.J."/>
            <person name="Probst A.J."/>
            <person name="Thomas B.C."/>
            <person name="Singh A."/>
            <person name="Wilkins M.J."/>
            <person name="Karaoz U."/>
            <person name="Brodie E.L."/>
            <person name="Williams K.H."/>
            <person name="Hubbard S.S."/>
            <person name="Banfield J.F."/>
        </authorList>
    </citation>
    <scope>NUCLEOTIDE SEQUENCE [LARGE SCALE GENOMIC DNA]</scope>
</reference>
<dbReference type="SUPFAM" id="SSF51621">
    <property type="entry name" value="Phosphoenolpyruvate/pyruvate domain"/>
    <property type="match status" value="1"/>
</dbReference>
<dbReference type="Gene3D" id="3.20.20.60">
    <property type="entry name" value="Phosphoenolpyruvate-binding domains"/>
    <property type="match status" value="1"/>
</dbReference>
<dbReference type="PROSITE" id="PS00370">
    <property type="entry name" value="PEP_ENZYMES_PHOS_SITE"/>
    <property type="match status" value="1"/>
</dbReference>
<dbReference type="EMBL" id="MFJE01000020">
    <property type="protein sequence ID" value="OGG14373.1"/>
    <property type="molecule type" value="Genomic_DNA"/>
</dbReference>
<evidence type="ECO:0000256" key="4">
    <source>
        <dbReference type="ARBA" id="ARBA00007837"/>
    </source>
</evidence>
<dbReference type="NCBIfam" id="NF005057">
    <property type="entry name" value="PRK06464.1"/>
    <property type="match status" value="1"/>
</dbReference>
<keyword evidence="10 15" id="KW-0418">Kinase</keyword>
<evidence type="ECO:0000256" key="6">
    <source>
        <dbReference type="ARBA" id="ARBA00021623"/>
    </source>
</evidence>
<protein>
    <recommendedName>
        <fullName evidence="6 15">Phosphoenolpyruvate synthase</fullName>
        <shortName evidence="15">PEP synthase</shortName>
        <ecNumber evidence="5 15">2.7.9.2</ecNumber>
    </recommendedName>
    <alternativeName>
        <fullName evidence="13 15">Pyruvate, water dikinase</fullName>
    </alternativeName>
</protein>
<evidence type="ECO:0000256" key="11">
    <source>
        <dbReference type="ARBA" id="ARBA00022840"/>
    </source>
</evidence>
<keyword evidence="11 15" id="KW-0067">ATP-binding</keyword>
<evidence type="ECO:0000256" key="13">
    <source>
        <dbReference type="ARBA" id="ARBA00033470"/>
    </source>
</evidence>
<dbReference type="InterPro" id="IPR002192">
    <property type="entry name" value="PPDK_AMP/ATP-bd"/>
</dbReference>
<dbReference type="EC" id="2.7.9.2" evidence="5 15"/>
<evidence type="ECO:0000259" key="17">
    <source>
        <dbReference type="Pfam" id="PF01326"/>
    </source>
</evidence>
<proteinExistence type="inferred from homology"/>
<dbReference type="InterPro" id="IPR040442">
    <property type="entry name" value="Pyrv_kinase-like_dom_sf"/>
</dbReference>
<evidence type="ECO:0000256" key="7">
    <source>
        <dbReference type="ARBA" id="ARBA00022679"/>
    </source>
</evidence>
<comment type="function">
    <text evidence="2 15">Catalyzes the phosphorylation of pyruvate to phosphoenolpyruvate.</text>
</comment>
<evidence type="ECO:0000256" key="12">
    <source>
        <dbReference type="ARBA" id="ARBA00022842"/>
    </source>
</evidence>
<comment type="caution">
    <text evidence="19">The sequence shown here is derived from an EMBL/GenBank/DDBJ whole genome shotgun (WGS) entry which is preliminary data.</text>
</comment>
<dbReference type="AlphaFoldDB" id="A0A1F5ZPR3"/>
<dbReference type="Pfam" id="PF02896">
    <property type="entry name" value="PEP-utilizers_C"/>
    <property type="match status" value="1"/>
</dbReference>
<dbReference type="InterPro" id="IPR036637">
    <property type="entry name" value="Phosphohistidine_dom_sf"/>
</dbReference>
<comment type="similarity">
    <text evidence="4 15">Belongs to the PEP-utilizing enzyme family.</text>
</comment>
<evidence type="ECO:0000313" key="20">
    <source>
        <dbReference type="Proteomes" id="UP000177383"/>
    </source>
</evidence>
<dbReference type="Gene3D" id="3.50.30.10">
    <property type="entry name" value="Phosphohistidine domain"/>
    <property type="match status" value="1"/>
</dbReference>
<dbReference type="Gene3D" id="3.30.1490.20">
    <property type="entry name" value="ATP-grasp fold, A domain"/>
    <property type="match status" value="1"/>
</dbReference>
<dbReference type="PANTHER" id="PTHR43030:SF1">
    <property type="entry name" value="PHOSPHOENOLPYRUVATE SYNTHASE"/>
    <property type="match status" value="1"/>
</dbReference>
<dbReference type="Pfam" id="PF00391">
    <property type="entry name" value="PEP-utilizers"/>
    <property type="match status" value="1"/>
</dbReference>
<dbReference type="PIRSF" id="PIRSF000854">
    <property type="entry name" value="PEP_synthase"/>
    <property type="match status" value="1"/>
</dbReference>
<accession>A0A1F5ZPR3</accession>
<dbReference type="InterPro" id="IPR000121">
    <property type="entry name" value="PEP_util_C"/>
</dbReference>
<dbReference type="InterPro" id="IPR006319">
    <property type="entry name" value="PEP_synth"/>
</dbReference>